<feature type="domain" description="G5" evidence="4">
    <location>
        <begin position="379"/>
        <end position="459"/>
    </location>
</feature>
<evidence type="ECO:0000256" key="2">
    <source>
        <dbReference type="SAM" id="MobiDB-lite"/>
    </source>
</evidence>
<keyword evidence="1" id="KW-0732">Signal</keyword>
<evidence type="ECO:0000313" key="8">
    <source>
        <dbReference type="Proteomes" id="UP000223854"/>
    </source>
</evidence>
<evidence type="ECO:0000256" key="3">
    <source>
        <dbReference type="SAM" id="Phobius"/>
    </source>
</evidence>
<dbReference type="PANTHER" id="PTHR35788">
    <property type="entry name" value="EXPORTED PROTEIN-RELATED"/>
    <property type="match status" value="1"/>
</dbReference>
<gene>
    <name evidence="5" type="ORF">CLSPO_c08210</name>
    <name evidence="6" type="ORF">CRX47_15775</name>
</gene>
<dbReference type="EMBL" id="CP009225">
    <property type="protein sequence ID" value="AKC61542.1"/>
    <property type="molecule type" value="Genomic_DNA"/>
</dbReference>
<keyword evidence="3" id="KW-0812">Transmembrane</keyword>
<feature type="compositionally biased region" description="Basic and acidic residues" evidence="2">
    <location>
        <begin position="465"/>
        <end position="523"/>
    </location>
</feature>
<dbReference type="InterPro" id="IPR007391">
    <property type="entry name" value="Vancomycin_resist_VanW"/>
</dbReference>
<dbReference type="SMART" id="SM01208">
    <property type="entry name" value="G5"/>
    <property type="match status" value="1"/>
</dbReference>
<reference evidence="5 7" key="2">
    <citation type="journal article" date="2015" name="PLoS ONE">
        <title>A universal mariner transposon system for forward genetic studies in the genus clostridium.</title>
        <authorList>
            <person name="Zhang Y."/>
            <person name="Grosse-Honebrink A."/>
            <person name="Minton N.P."/>
        </authorList>
    </citation>
    <scope>NUCLEOTIDE SEQUENCE [LARGE SCALE GENOMIC DNA]</scope>
    <source>
        <strain evidence="5 7">NCIMB 10696</strain>
    </source>
</reference>
<feature type="region of interest" description="Disordered" evidence="2">
    <location>
        <begin position="453"/>
        <end position="523"/>
    </location>
</feature>
<dbReference type="Proteomes" id="UP000223854">
    <property type="component" value="Unassembled WGS sequence"/>
</dbReference>
<reference evidence="5" key="1">
    <citation type="submission" date="2014-08" db="EMBL/GenBank/DDBJ databases">
        <authorList>
            <person name="Kubiak A."/>
            <person name="Poehlein A."/>
            <person name="Daniel R."/>
            <person name="Minton N.P."/>
        </authorList>
    </citation>
    <scope>NUCLEOTIDE SEQUENCE</scope>
    <source>
        <strain evidence="5">NCIMB 10696</strain>
    </source>
</reference>
<dbReference type="Gene3D" id="2.20.230.10">
    <property type="entry name" value="Resuscitation-promoting factor rpfb"/>
    <property type="match status" value="1"/>
</dbReference>
<name>A0A7U4XTM2_CLOSG</name>
<dbReference type="Pfam" id="PF04294">
    <property type="entry name" value="VanW"/>
    <property type="match status" value="1"/>
</dbReference>
<proteinExistence type="predicted"/>
<keyword evidence="8" id="KW-1185">Reference proteome</keyword>
<protein>
    <submittedName>
        <fullName evidence="5">VanW family protein</fullName>
    </submittedName>
</protein>
<evidence type="ECO:0000256" key="1">
    <source>
        <dbReference type="ARBA" id="ARBA00022729"/>
    </source>
</evidence>
<dbReference type="Proteomes" id="UP000033052">
    <property type="component" value="Chromosome"/>
</dbReference>
<dbReference type="InterPro" id="IPR052913">
    <property type="entry name" value="Glycopeptide_resist_protein"/>
</dbReference>
<dbReference type="PROSITE" id="PS51109">
    <property type="entry name" value="G5"/>
    <property type="match status" value="1"/>
</dbReference>
<evidence type="ECO:0000259" key="4">
    <source>
        <dbReference type="PROSITE" id="PS51109"/>
    </source>
</evidence>
<dbReference type="EMBL" id="PDLH01000007">
    <property type="protein sequence ID" value="PHH01219.1"/>
    <property type="molecule type" value="Genomic_DNA"/>
</dbReference>
<evidence type="ECO:0000313" key="7">
    <source>
        <dbReference type="Proteomes" id="UP000033052"/>
    </source>
</evidence>
<accession>A0A7U4XTM2</accession>
<dbReference type="InterPro" id="IPR011098">
    <property type="entry name" value="G5_dom"/>
</dbReference>
<sequence>MVEKSSKKFDKRKIIISVIITCVILLGVIAICTSYMKRSVKKYSTLFYPGTRIENVNVSGKTLEEAKKLLKQQYVDKLPSRKLVVKAEGKSYPFEFSKLNVKYNLDKALDEAFNYGKDLNIFSQYKIIVYPDDKCISTGFSYDKEVVKKFIDGIAKDVNKNPINAAVSSTAGKVSLVKHRDGKKLDSDKLQKYINNSMKGDASKDVEVQAPIEQVKPKVTTDKISSINTLISTFHTEYGGISSPQRANNIEICAKSINGTVLMPGETFSFNQVVGERTDKRGYQSAPVIVGNQVDSGLGGGICQVSSTLYNTILLGNINSTERMHHTLPSSYVPLGMDATVDWGNIDYKFKNTFSYPIYIEGIADGSSIIFNLYSNSQLKKRTYYIWNEVYATINVNMKTEDDPNLPEGKQEIVQNPYTGYKVRVYKNILENGKLVGKELISDDFYRPIEGLAKVGPKKPAPKPPEPKKDDPKPAPKPAEPEKDDPKVKPNDTNSKEKDKEKDKDKDKPTQETPKEDTKNNKI</sequence>
<evidence type="ECO:0000313" key="6">
    <source>
        <dbReference type="EMBL" id="PHH01219.1"/>
    </source>
</evidence>
<dbReference type="RefSeq" id="WP_033058682.1">
    <property type="nucleotide sequence ID" value="NZ_CBCRVC010000011.1"/>
</dbReference>
<dbReference type="AlphaFoldDB" id="A0A7U4XTM2"/>
<dbReference type="PANTHER" id="PTHR35788:SF1">
    <property type="entry name" value="EXPORTED PROTEIN"/>
    <property type="match status" value="1"/>
</dbReference>
<dbReference type="GeneID" id="92937570"/>
<dbReference type="Pfam" id="PF12229">
    <property type="entry name" value="PG_binding_4"/>
    <property type="match status" value="1"/>
</dbReference>
<keyword evidence="3" id="KW-0472">Membrane</keyword>
<dbReference type="KEGG" id="cld:CLSPO_c08210"/>
<organism evidence="5 7">
    <name type="scientific">Clostridium sporogenes</name>
    <dbReference type="NCBI Taxonomy" id="1509"/>
    <lineage>
        <taxon>Bacteria</taxon>
        <taxon>Bacillati</taxon>
        <taxon>Bacillota</taxon>
        <taxon>Clostridia</taxon>
        <taxon>Eubacteriales</taxon>
        <taxon>Clostridiaceae</taxon>
        <taxon>Clostridium</taxon>
    </lineage>
</organism>
<feature type="transmembrane region" description="Helical" evidence="3">
    <location>
        <begin position="14"/>
        <end position="36"/>
    </location>
</feature>
<evidence type="ECO:0000313" key="5">
    <source>
        <dbReference type="EMBL" id="AKC61542.1"/>
    </source>
</evidence>
<reference evidence="6 8" key="3">
    <citation type="submission" date="2017-09" db="EMBL/GenBank/DDBJ databases">
        <title>FDA dAtabase for Regulatory Grade micrObial Sequences (FDA-ARGOS): Supporting development and validation of Infectious Disease Dx tests.</title>
        <authorList>
            <person name="Kerrigan L."/>
            <person name="Long C."/>
            <person name="Tallon L.J."/>
            <person name="Sadzewicz L."/>
            <person name="Ott S."/>
            <person name="Zhao X."/>
            <person name="Nagaraj S."/>
            <person name="Vavikolanu K."/>
            <person name="Aluvathingal J."/>
            <person name="Nadendla S."/>
            <person name="Sichtig H."/>
        </authorList>
    </citation>
    <scope>NUCLEOTIDE SEQUENCE [LARGE SCALE GENOMIC DNA]</scope>
    <source>
        <strain evidence="6 8">FDAARGOS_423</strain>
    </source>
</reference>
<dbReference type="InterPro" id="IPR022029">
    <property type="entry name" value="YoaR-like_PG-bd"/>
</dbReference>
<keyword evidence="3" id="KW-1133">Transmembrane helix</keyword>
<dbReference type="Pfam" id="PF07501">
    <property type="entry name" value="G5"/>
    <property type="match status" value="1"/>
</dbReference>